<dbReference type="AlphaFoldDB" id="A0A918GP92"/>
<evidence type="ECO:0000313" key="3">
    <source>
        <dbReference type="Proteomes" id="UP000660680"/>
    </source>
</evidence>
<feature type="signal peptide" evidence="1">
    <location>
        <begin position="1"/>
        <end position="23"/>
    </location>
</feature>
<dbReference type="PANTHER" id="PTHR48098:SF1">
    <property type="entry name" value="DIACYLGLYCEROL ACYLTRANSFERASE_MYCOLYLTRANSFERASE AG85A"/>
    <property type="match status" value="1"/>
</dbReference>
<organism evidence="2 3">
    <name type="scientific">Actinokineospora fastidiosa</name>
    <dbReference type="NCBI Taxonomy" id="1816"/>
    <lineage>
        <taxon>Bacteria</taxon>
        <taxon>Bacillati</taxon>
        <taxon>Actinomycetota</taxon>
        <taxon>Actinomycetes</taxon>
        <taxon>Pseudonocardiales</taxon>
        <taxon>Pseudonocardiaceae</taxon>
        <taxon>Actinokineospora</taxon>
    </lineage>
</organism>
<dbReference type="Gene3D" id="3.40.50.1820">
    <property type="entry name" value="alpha/beta hydrolase"/>
    <property type="match status" value="1"/>
</dbReference>
<protein>
    <submittedName>
        <fullName evidence="2">Uncharacterized protein</fullName>
    </submittedName>
</protein>
<dbReference type="SUPFAM" id="SSF53474">
    <property type="entry name" value="alpha/beta-Hydrolases"/>
    <property type="match status" value="1"/>
</dbReference>
<reference evidence="2" key="1">
    <citation type="journal article" date="2014" name="Int. J. Syst. Evol. Microbiol.">
        <title>Complete genome sequence of Corynebacterium casei LMG S-19264T (=DSM 44701T), isolated from a smear-ripened cheese.</title>
        <authorList>
            <consortium name="US DOE Joint Genome Institute (JGI-PGF)"/>
            <person name="Walter F."/>
            <person name="Albersmeier A."/>
            <person name="Kalinowski J."/>
            <person name="Ruckert C."/>
        </authorList>
    </citation>
    <scope>NUCLEOTIDE SEQUENCE</scope>
    <source>
        <strain evidence="2">JCM 3276</strain>
    </source>
</reference>
<feature type="chain" id="PRO_5038505355" evidence="1">
    <location>
        <begin position="24"/>
        <end position="323"/>
    </location>
</feature>
<dbReference type="Proteomes" id="UP000660680">
    <property type="component" value="Unassembled WGS sequence"/>
</dbReference>
<keyword evidence="3" id="KW-1185">Reference proteome</keyword>
<dbReference type="InterPro" id="IPR000801">
    <property type="entry name" value="Esterase-like"/>
</dbReference>
<dbReference type="InterPro" id="IPR029058">
    <property type="entry name" value="AB_hydrolase_fold"/>
</dbReference>
<keyword evidence="1" id="KW-0732">Signal</keyword>
<dbReference type="GO" id="GO:0016747">
    <property type="term" value="F:acyltransferase activity, transferring groups other than amino-acyl groups"/>
    <property type="evidence" value="ECO:0007669"/>
    <property type="project" value="TreeGrafter"/>
</dbReference>
<dbReference type="Pfam" id="PF00756">
    <property type="entry name" value="Esterase"/>
    <property type="match status" value="1"/>
</dbReference>
<proteinExistence type="predicted"/>
<dbReference type="PANTHER" id="PTHR48098">
    <property type="entry name" value="ENTEROCHELIN ESTERASE-RELATED"/>
    <property type="match status" value="1"/>
</dbReference>
<evidence type="ECO:0000256" key="1">
    <source>
        <dbReference type="SAM" id="SignalP"/>
    </source>
</evidence>
<comment type="caution">
    <text evidence="2">The sequence shown here is derived from an EMBL/GenBank/DDBJ whole genome shotgun (WGS) entry which is preliminary data.</text>
</comment>
<reference evidence="2" key="2">
    <citation type="submission" date="2020-09" db="EMBL/GenBank/DDBJ databases">
        <authorList>
            <person name="Sun Q."/>
            <person name="Ohkuma M."/>
        </authorList>
    </citation>
    <scope>NUCLEOTIDE SEQUENCE</scope>
    <source>
        <strain evidence="2">JCM 3276</strain>
    </source>
</reference>
<accession>A0A918GP92</accession>
<sequence>MNRRAAVLAAVTLAAALTPTAAAQPVSADDGARVVAETRVDERTIDLRVESPALGATAPVRLLVPQGWEPGAGRSWPVLWLLHGCCEPADYESWTRFTDVAAFTADQPVLVVMPSGGAIGMYSDWWNWGLSDRPDWREFHMVELWQILQRGYGAGDRAAIAGLSMGGYGALEYATRFPGRFGAVASYSAAPNVLAPGLPEVTQLNLISQGFPVWGLLWGDPWLNRARWRDHNPYDKVDLLRGARLYISAGDGARGPLDDAGKPIVPGLLESVALTNSRGFADKLRRSGIPATTDFYTPGTHSWPYWERALRRSWPVLADGLGI</sequence>
<dbReference type="InterPro" id="IPR050583">
    <property type="entry name" value="Mycobacterial_A85_antigen"/>
</dbReference>
<name>A0A918GP92_9PSEU</name>
<dbReference type="EMBL" id="BMRB01000005">
    <property type="protein sequence ID" value="GGS49273.1"/>
    <property type="molecule type" value="Genomic_DNA"/>
</dbReference>
<dbReference type="RefSeq" id="WP_189213067.1">
    <property type="nucleotide sequence ID" value="NZ_BMRB01000005.1"/>
</dbReference>
<gene>
    <name evidence="2" type="ORF">GCM10010171_50470</name>
</gene>
<evidence type="ECO:0000313" key="2">
    <source>
        <dbReference type="EMBL" id="GGS49273.1"/>
    </source>
</evidence>